<sequence length="44" mass="4895">MLNLVLKCHLPRARDVSWQLTDSGIYASLTCGLLGIVPVNREIK</sequence>
<protein>
    <submittedName>
        <fullName evidence="1">Uncharacterized protein</fullName>
    </submittedName>
</protein>
<dbReference type="AlphaFoldDB" id="A0A0E9PNY6"/>
<dbReference type="EMBL" id="GBXM01103014">
    <property type="protein sequence ID" value="JAH05563.1"/>
    <property type="molecule type" value="Transcribed_RNA"/>
</dbReference>
<evidence type="ECO:0000313" key="1">
    <source>
        <dbReference type="EMBL" id="JAH05563.1"/>
    </source>
</evidence>
<proteinExistence type="predicted"/>
<organism evidence="1">
    <name type="scientific">Anguilla anguilla</name>
    <name type="common">European freshwater eel</name>
    <name type="synonym">Muraena anguilla</name>
    <dbReference type="NCBI Taxonomy" id="7936"/>
    <lineage>
        <taxon>Eukaryota</taxon>
        <taxon>Metazoa</taxon>
        <taxon>Chordata</taxon>
        <taxon>Craniata</taxon>
        <taxon>Vertebrata</taxon>
        <taxon>Euteleostomi</taxon>
        <taxon>Actinopterygii</taxon>
        <taxon>Neopterygii</taxon>
        <taxon>Teleostei</taxon>
        <taxon>Anguilliformes</taxon>
        <taxon>Anguillidae</taxon>
        <taxon>Anguilla</taxon>
    </lineage>
</organism>
<reference evidence="1" key="1">
    <citation type="submission" date="2014-11" db="EMBL/GenBank/DDBJ databases">
        <authorList>
            <person name="Amaro Gonzalez C."/>
        </authorList>
    </citation>
    <scope>NUCLEOTIDE SEQUENCE</scope>
</reference>
<reference evidence="1" key="2">
    <citation type="journal article" date="2015" name="Fish Shellfish Immunol.">
        <title>Early steps in the European eel (Anguilla anguilla)-Vibrio vulnificus interaction in the gills: Role of the RtxA13 toxin.</title>
        <authorList>
            <person name="Callol A."/>
            <person name="Pajuelo D."/>
            <person name="Ebbesson L."/>
            <person name="Teles M."/>
            <person name="MacKenzie S."/>
            <person name="Amaro C."/>
        </authorList>
    </citation>
    <scope>NUCLEOTIDE SEQUENCE</scope>
</reference>
<name>A0A0E9PNY6_ANGAN</name>
<accession>A0A0E9PNY6</accession>